<dbReference type="AlphaFoldDB" id="A0A9P1BEM4"/>
<dbReference type="SUPFAM" id="SSF50998">
    <property type="entry name" value="Quinoprotein alcohol dehydrogenase-like"/>
    <property type="match status" value="1"/>
</dbReference>
<dbReference type="InterPro" id="IPR010865">
    <property type="entry name" value="DUF1499"/>
</dbReference>
<accession>A0A9P1BEM4</accession>
<comment type="caution">
    <text evidence="3">The sequence shown here is derived from an EMBL/GenBank/DDBJ whole genome shotgun (WGS) entry which is preliminary data.</text>
</comment>
<reference evidence="3" key="1">
    <citation type="submission" date="2022-10" db="EMBL/GenBank/DDBJ databases">
        <authorList>
            <person name="Chen Y."/>
            <person name="Dougan E. K."/>
            <person name="Chan C."/>
            <person name="Rhodes N."/>
            <person name="Thang M."/>
        </authorList>
    </citation>
    <scope>NUCLEOTIDE SEQUENCE</scope>
</reference>
<dbReference type="InterPro" id="IPR002372">
    <property type="entry name" value="PQQ_rpt_dom"/>
</dbReference>
<dbReference type="InterPro" id="IPR018391">
    <property type="entry name" value="PQQ_b-propeller_rpt"/>
</dbReference>
<gene>
    <name evidence="3" type="ORF">C1SCF055_LOCUS576</name>
</gene>
<name>A0A9P1BEM4_9DINO</name>
<dbReference type="OrthoDB" id="408177at2759"/>
<dbReference type="InterPro" id="IPR011047">
    <property type="entry name" value="Quinoprotein_ADH-like_sf"/>
</dbReference>
<feature type="region of interest" description="Disordered" evidence="1">
    <location>
        <begin position="130"/>
        <end position="157"/>
    </location>
</feature>
<dbReference type="EMBL" id="CAMXCT030000001">
    <property type="protein sequence ID" value="CAL4759298.1"/>
    <property type="molecule type" value="Genomic_DNA"/>
</dbReference>
<dbReference type="PANTHER" id="PTHR34512">
    <property type="entry name" value="CELL SURFACE PROTEIN"/>
    <property type="match status" value="1"/>
</dbReference>
<dbReference type="Proteomes" id="UP001152797">
    <property type="component" value="Unassembled WGS sequence"/>
</dbReference>
<evidence type="ECO:0000259" key="2">
    <source>
        <dbReference type="Pfam" id="PF13360"/>
    </source>
</evidence>
<sequence length="537" mass="59640">MSFFAKRPDNLGVHDGHLAACPDKPNCVCSDVDDPAHEIEPIRYSGSVDEAMGRLRKVLGEQPRTTIVSEDGNYIHAECRSLIFRFVDDVEFYVDPEAGVIQVRSASRSGHSDFGVNRSRVETIRAEFDQESPAGNPAADVPTAPNWPQWRGPTRDGKIAETTWPERLTEQNLEKLWSKPLGPSYSGPIVSEDRVFVTETKDEAYEVVRALDRATGEEVWSTEWNGSLEVPFFAKANGDWIRSTPAYDGERLYVAGMRDVLVCLDAATGDEVWKIDFVEQLKTPVPDFGFVCSPLVEGEYVYVQAGAAVVKIDKRTGEIIWRSLDDGGGMFGSAFSSPVLAELNGQQQLVVQTRTTLAGIDPENGDVLWSQEVPAFRGMNILTPTIIDDAVFTSSYGGKTFLFDTPEVSSETGEADQVWVNKSQGYMSSPVVIGNHIYLHLKNQRFTCIDLSTGESTWTTTPFGKYWSMVVNGDRILALDEKGDLLLIKANPEEFELIDKLHISDESTWAHLAISGDEIFVRELRGISVYRWSEGAE</sequence>
<keyword evidence="5" id="KW-1185">Reference proteome</keyword>
<dbReference type="EMBL" id="CAMXCT010000001">
    <property type="protein sequence ID" value="CAI3971986.1"/>
    <property type="molecule type" value="Genomic_DNA"/>
</dbReference>
<dbReference type="InterPro" id="IPR015943">
    <property type="entry name" value="WD40/YVTN_repeat-like_dom_sf"/>
</dbReference>
<proteinExistence type="predicted"/>
<protein>
    <submittedName>
        <fullName evidence="4">Outer membrane protein assembly factor BamB</fullName>
    </submittedName>
</protein>
<evidence type="ECO:0000313" key="5">
    <source>
        <dbReference type="Proteomes" id="UP001152797"/>
    </source>
</evidence>
<dbReference type="SMART" id="SM00564">
    <property type="entry name" value="PQQ"/>
    <property type="match status" value="4"/>
</dbReference>
<dbReference type="PANTHER" id="PTHR34512:SF30">
    <property type="entry name" value="OUTER MEMBRANE PROTEIN ASSEMBLY FACTOR BAMB"/>
    <property type="match status" value="1"/>
</dbReference>
<evidence type="ECO:0000313" key="3">
    <source>
        <dbReference type="EMBL" id="CAI3971986.1"/>
    </source>
</evidence>
<dbReference type="Pfam" id="PF13360">
    <property type="entry name" value="PQQ_2"/>
    <property type="match status" value="1"/>
</dbReference>
<organism evidence="3">
    <name type="scientific">Cladocopium goreaui</name>
    <dbReference type="NCBI Taxonomy" id="2562237"/>
    <lineage>
        <taxon>Eukaryota</taxon>
        <taxon>Sar</taxon>
        <taxon>Alveolata</taxon>
        <taxon>Dinophyceae</taxon>
        <taxon>Suessiales</taxon>
        <taxon>Symbiodiniaceae</taxon>
        <taxon>Cladocopium</taxon>
    </lineage>
</organism>
<dbReference type="Pfam" id="PF07386">
    <property type="entry name" value="DUF1499"/>
    <property type="match status" value="1"/>
</dbReference>
<feature type="domain" description="Pyrrolo-quinoline quinone repeat" evidence="2">
    <location>
        <begin position="206"/>
        <end position="460"/>
    </location>
</feature>
<reference evidence="4 5" key="2">
    <citation type="submission" date="2024-05" db="EMBL/GenBank/DDBJ databases">
        <authorList>
            <person name="Chen Y."/>
            <person name="Shah S."/>
            <person name="Dougan E. K."/>
            <person name="Thang M."/>
            <person name="Chan C."/>
        </authorList>
    </citation>
    <scope>NUCLEOTIDE SEQUENCE [LARGE SCALE GENOMIC DNA]</scope>
</reference>
<dbReference type="Gene3D" id="2.130.10.10">
    <property type="entry name" value="YVTN repeat-like/Quinoprotein amine dehydrogenase"/>
    <property type="match status" value="1"/>
</dbReference>
<evidence type="ECO:0000256" key="1">
    <source>
        <dbReference type="SAM" id="MobiDB-lite"/>
    </source>
</evidence>
<dbReference type="EMBL" id="CAMXCT020000001">
    <property type="protein sequence ID" value="CAL1125361.1"/>
    <property type="molecule type" value="Genomic_DNA"/>
</dbReference>
<evidence type="ECO:0000313" key="4">
    <source>
        <dbReference type="EMBL" id="CAL4759298.1"/>
    </source>
</evidence>